<keyword evidence="2" id="KW-0472">Membrane</keyword>
<evidence type="ECO:0008006" key="5">
    <source>
        <dbReference type="Google" id="ProtNLM"/>
    </source>
</evidence>
<feature type="transmembrane region" description="Helical" evidence="2">
    <location>
        <begin position="7"/>
        <end position="31"/>
    </location>
</feature>
<name>A0A1I6SIB4_9BACL</name>
<gene>
    <name evidence="3" type="ORF">SAMN05444972_107111</name>
</gene>
<reference evidence="4" key="1">
    <citation type="submission" date="2016-10" db="EMBL/GenBank/DDBJ databases">
        <authorList>
            <person name="Varghese N."/>
            <person name="Submissions S."/>
        </authorList>
    </citation>
    <scope>NUCLEOTIDE SEQUENCE [LARGE SCALE GENOMIC DNA]</scope>
    <source>
        <strain evidence="4">DSM 45789</strain>
    </source>
</reference>
<evidence type="ECO:0000313" key="4">
    <source>
        <dbReference type="Proteomes" id="UP000198660"/>
    </source>
</evidence>
<keyword evidence="1" id="KW-0175">Coiled coil</keyword>
<dbReference type="EMBL" id="FPAA01000007">
    <property type="protein sequence ID" value="SFS76653.1"/>
    <property type="molecule type" value="Genomic_DNA"/>
</dbReference>
<feature type="transmembrane region" description="Helical" evidence="2">
    <location>
        <begin position="89"/>
        <end position="106"/>
    </location>
</feature>
<keyword evidence="2" id="KW-0812">Transmembrane</keyword>
<keyword evidence="4" id="KW-1185">Reference proteome</keyword>
<evidence type="ECO:0000256" key="1">
    <source>
        <dbReference type="SAM" id="Coils"/>
    </source>
</evidence>
<feature type="coiled-coil region" evidence="1">
    <location>
        <begin position="132"/>
        <end position="159"/>
    </location>
</feature>
<dbReference type="Proteomes" id="UP000198660">
    <property type="component" value="Unassembled WGS sequence"/>
</dbReference>
<keyword evidence="2" id="KW-1133">Transmembrane helix</keyword>
<accession>A0A1I6SIB4</accession>
<protein>
    <recommendedName>
        <fullName evidence="5">Regulatory protein YrvL</fullName>
    </recommendedName>
</protein>
<sequence>MSKLFVATILVLLLLMIIALIILPNVLLLWMLKNIEILHIQLTSVGAYFKFSIGLLLLAIPTFIIDILLEILFVFLIRYRRMRNTVETIMGFFLVFFYLQLLDYYISDITLSHAGLITLTTLYSLLFEVIGSDRLEEMIKEFRIKRKERKRERRKAERQI</sequence>
<feature type="transmembrane region" description="Helical" evidence="2">
    <location>
        <begin position="51"/>
        <end position="77"/>
    </location>
</feature>
<feature type="transmembrane region" description="Helical" evidence="2">
    <location>
        <begin position="112"/>
        <end position="130"/>
    </location>
</feature>
<evidence type="ECO:0000256" key="2">
    <source>
        <dbReference type="SAM" id="Phobius"/>
    </source>
</evidence>
<evidence type="ECO:0000313" key="3">
    <source>
        <dbReference type="EMBL" id="SFS76653.1"/>
    </source>
</evidence>
<proteinExistence type="predicted"/>
<organism evidence="3 4">
    <name type="scientific">Marininema halotolerans</name>
    <dbReference type="NCBI Taxonomy" id="1155944"/>
    <lineage>
        <taxon>Bacteria</taxon>
        <taxon>Bacillati</taxon>
        <taxon>Bacillota</taxon>
        <taxon>Bacilli</taxon>
        <taxon>Bacillales</taxon>
        <taxon>Thermoactinomycetaceae</taxon>
        <taxon>Marininema</taxon>
    </lineage>
</organism>
<dbReference type="AlphaFoldDB" id="A0A1I6SIB4"/>